<evidence type="ECO:0000256" key="2">
    <source>
        <dbReference type="ARBA" id="ARBA00011245"/>
    </source>
</evidence>
<dbReference type="HOGENOM" id="CLU_042529_14_1_0"/>
<dbReference type="InterPro" id="IPR013766">
    <property type="entry name" value="Thioredoxin_domain"/>
</dbReference>
<dbReference type="InterPro" id="IPR024706">
    <property type="entry name" value="Peroxiredoxin_AhpC-typ"/>
</dbReference>
<dbReference type="EMBL" id="CP002049">
    <property type="protein sequence ID" value="ADI13316.1"/>
    <property type="molecule type" value="Genomic_DNA"/>
</dbReference>
<dbReference type="PROSITE" id="PS51352">
    <property type="entry name" value="THIOREDOXIN_2"/>
    <property type="match status" value="1"/>
</dbReference>
<reference evidence="16" key="1">
    <citation type="submission" date="2010-05" db="EMBL/GenBank/DDBJ databases">
        <title>The complete genome of Truepera radiovictris DSM 17093.</title>
        <authorList>
            <consortium name="US DOE Joint Genome Institute (JGI-PGF)"/>
            <person name="Lucas S."/>
            <person name="Copeland A."/>
            <person name="Lapidus A."/>
            <person name="Glavina del Rio T."/>
            <person name="Dalin E."/>
            <person name="Tice H."/>
            <person name="Bruce D."/>
            <person name="Goodwin L."/>
            <person name="Pitluck S."/>
            <person name="Kyrpides N."/>
            <person name="Mavromatis K."/>
            <person name="Ovchinnikova G."/>
            <person name="Munk A.C."/>
            <person name="Detter J.C."/>
            <person name="Han C."/>
            <person name="Tapia R."/>
            <person name="Land M."/>
            <person name="Hauser L."/>
            <person name="Markowitz V."/>
            <person name="Cheng J.-F."/>
            <person name="Hugenholtz P."/>
            <person name="Woyke T."/>
            <person name="Wu D."/>
            <person name="Tindall B."/>
            <person name="Pomrenke H.G."/>
            <person name="Brambilla E."/>
            <person name="Klenk H.-P."/>
            <person name="Eisen J.A."/>
        </authorList>
    </citation>
    <scope>NUCLEOTIDE SEQUENCE [LARGE SCALE GENOMIC DNA]</scope>
    <source>
        <strain evidence="16">DSM 17093 / CIP 108686 / LMG 22925 / RQ-24</strain>
    </source>
</reference>
<comment type="function">
    <text evidence="1">Thiol-specific peroxidase that catalyzes the reduction of hydrogen peroxide and organic hydroperoxides to water and alcohols, respectively. Plays a role in cell protection against oxidative stress by detoxifying peroxides and as sensor of hydrogen peroxide-mediated signaling events.</text>
</comment>
<evidence type="ECO:0000256" key="3">
    <source>
        <dbReference type="ARBA" id="ARBA00013017"/>
    </source>
</evidence>
<dbReference type="Pfam" id="PF00578">
    <property type="entry name" value="AhpC-TSA"/>
    <property type="match status" value="1"/>
</dbReference>
<keyword evidence="4" id="KW-0575">Peroxidase</keyword>
<evidence type="ECO:0000256" key="10">
    <source>
        <dbReference type="ARBA" id="ARBA00038489"/>
    </source>
</evidence>
<accession>D7CXV6</accession>
<dbReference type="FunFam" id="3.40.30.10:FF:000007">
    <property type="entry name" value="Thioredoxin-dependent thiol peroxidase"/>
    <property type="match status" value="1"/>
</dbReference>
<dbReference type="Proteomes" id="UP000000379">
    <property type="component" value="Chromosome"/>
</dbReference>
<dbReference type="InterPro" id="IPR050924">
    <property type="entry name" value="Peroxiredoxin_BCP/PrxQ"/>
</dbReference>
<dbReference type="eggNOG" id="COG1225">
    <property type="taxonomic scope" value="Bacteria"/>
</dbReference>
<dbReference type="AlphaFoldDB" id="D7CXV6"/>
<evidence type="ECO:0000256" key="6">
    <source>
        <dbReference type="ARBA" id="ARBA00023002"/>
    </source>
</evidence>
<feature type="region of interest" description="Disordered" evidence="13">
    <location>
        <begin position="1"/>
        <end position="22"/>
    </location>
</feature>
<dbReference type="EC" id="1.11.1.24" evidence="3"/>
<keyword evidence="7" id="KW-1015">Disulfide bond</keyword>
<dbReference type="STRING" id="649638.Trad_0175"/>
<evidence type="ECO:0000256" key="5">
    <source>
        <dbReference type="ARBA" id="ARBA00022862"/>
    </source>
</evidence>
<evidence type="ECO:0000256" key="4">
    <source>
        <dbReference type="ARBA" id="ARBA00022559"/>
    </source>
</evidence>
<dbReference type="SUPFAM" id="SSF52833">
    <property type="entry name" value="Thioredoxin-like"/>
    <property type="match status" value="1"/>
</dbReference>
<protein>
    <recommendedName>
        <fullName evidence="3">thioredoxin-dependent peroxiredoxin</fullName>
        <ecNumber evidence="3">1.11.1.24</ecNumber>
    </recommendedName>
    <alternativeName>
        <fullName evidence="9">Thioredoxin peroxidase</fullName>
    </alternativeName>
</protein>
<evidence type="ECO:0000256" key="8">
    <source>
        <dbReference type="ARBA" id="ARBA00023284"/>
    </source>
</evidence>
<dbReference type="GO" id="GO:0034599">
    <property type="term" value="P:cellular response to oxidative stress"/>
    <property type="evidence" value="ECO:0007669"/>
    <property type="project" value="TreeGrafter"/>
</dbReference>
<dbReference type="PANTHER" id="PTHR42801">
    <property type="entry name" value="THIOREDOXIN-DEPENDENT PEROXIDE REDUCTASE"/>
    <property type="match status" value="1"/>
</dbReference>
<dbReference type="GO" id="GO:0005737">
    <property type="term" value="C:cytoplasm"/>
    <property type="evidence" value="ECO:0007669"/>
    <property type="project" value="TreeGrafter"/>
</dbReference>
<keyword evidence="5" id="KW-0049">Antioxidant</keyword>
<evidence type="ECO:0000256" key="7">
    <source>
        <dbReference type="ARBA" id="ARBA00023157"/>
    </source>
</evidence>
<evidence type="ECO:0000313" key="15">
    <source>
        <dbReference type="EMBL" id="ADI13316.1"/>
    </source>
</evidence>
<feature type="domain" description="Thioredoxin" evidence="14">
    <location>
        <begin position="7"/>
        <end position="156"/>
    </location>
</feature>
<evidence type="ECO:0000256" key="1">
    <source>
        <dbReference type="ARBA" id="ARBA00003330"/>
    </source>
</evidence>
<organism evidence="15 16">
    <name type="scientific">Truepera radiovictrix (strain DSM 17093 / CIP 108686 / LMG 22925 / RQ-24)</name>
    <dbReference type="NCBI Taxonomy" id="649638"/>
    <lineage>
        <taxon>Bacteria</taxon>
        <taxon>Thermotogati</taxon>
        <taxon>Deinococcota</taxon>
        <taxon>Deinococci</taxon>
        <taxon>Trueperales</taxon>
        <taxon>Trueperaceae</taxon>
        <taxon>Truepera</taxon>
    </lineage>
</organism>
<dbReference type="Gene3D" id="3.40.30.10">
    <property type="entry name" value="Glutaredoxin"/>
    <property type="match status" value="1"/>
</dbReference>
<keyword evidence="8" id="KW-0676">Redox-active center</keyword>
<keyword evidence="16" id="KW-1185">Reference proteome</keyword>
<evidence type="ECO:0000256" key="13">
    <source>
        <dbReference type="SAM" id="MobiDB-lite"/>
    </source>
</evidence>
<gene>
    <name evidence="15" type="ordered locus">Trad_0175</name>
</gene>
<evidence type="ECO:0000256" key="9">
    <source>
        <dbReference type="ARBA" id="ARBA00032824"/>
    </source>
</evidence>
<evidence type="ECO:0000313" key="16">
    <source>
        <dbReference type="Proteomes" id="UP000000379"/>
    </source>
</evidence>
<dbReference type="CDD" id="cd03017">
    <property type="entry name" value="PRX_BCP"/>
    <property type="match status" value="1"/>
</dbReference>
<dbReference type="KEGG" id="tra:Trad_0175"/>
<evidence type="ECO:0000259" key="14">
    <source>
        <dbReference type="PROSITE" id="PS51352"/>
    </source>
</evidence>
<dbReference type="InterPro" id="IPR000866">
    <property type="entry name" value="AhpC/TSA"/>
</dbReference>
<sequence>MAAPQRLRVGDDAPPFALPSNRGEQRLSDYAGQWTVLYFYPKDNTPGCTQEACDFRDALPGMGAAVLGVSADDVSSHEGFAAAHNLPFPLLSDPDGAVAKRYGAYGTKQLYGKTYEGVLRSTFIISPEGKIAEAMYNVKATGHAERVAKRLEALRSA</sequence>
<reference evidence="15 16" key="2">
    <citation type="journal article" date="2011" name="Stand. Genomic Sci.">
        <title>Complete genome sequence of Truepera radiovictrix type strain (RQ-24).</title>
        <authorList>
            <person name="Ivanova N."/>
            <person name="Rohde C."/>
            <person name="Munk C."/>
            <person name="Nolan M."/>
            <person name="Lucas S."/>
            <person name="Del Rio T.G."/>
            <person name="Tice H."/>
            <person name="Deshpande S."/>
            <person name="Cheng J.F."/>
            <person name="Tapia R."/>
            <person name="Han C."/>
            <person name="Goodwin L."/>
            <person name="Pitluck S."/>
            <person name="Liolios K."/>
            <person name="Mavromatis K."/>
            <person name="Mikhailova N."/>
            <person name="Pati A."/>
            <person name="Chen A."/>
            <person name="Palaniappan K."/>
            <person name="Land M."/>
            <person name="Hauser L."/>
            <person name="Chang Y.J."/>
            <person name="Jeffries C.D."/>
            <person name="Brambilla E."/>
            <person name="Rohde M."/>
            <person name="Goker M."/>
            <person name="Tindall B.J."/>
            <person name="Woyke T."/>
            <person name="Bristow J."/>
            <person name="Eisen J.A."/>
            <person name="Markowitz V."/>
            <person name="Hugenholtz P."/>
            <person name="Kyrpides N.C."/>
            <person name="Klenk H.P."/>
            <person name="Lapidus A."/>
        </authorList>
    </citation>
    <scope>NUCLEOTIDE SEQUENCE [LARGE SCALE GENOMIC DNA]</scope>
    <source>
        <strain evidence="16">DSM 17093 / CIP 108686 / LMG 22925 / RQ-24</strain>
    </source>
</reference>
<dbReference type="RefSeq" id="WP_013176696.1">
    <property type="nucleotide sequence ID" value="NC_014221.1"/>
</dbReference>
<dbReference type="GO" id="GO:0008379">
    <property type="term" value="F:thioredoxin peroxidase activity"/>
    <property type="evidence" value="ECO:0007669"/>
    <property type="project" value="TreeGrafter"/>
</dbReference>
<dbReference type="InterPro" id="IPR036249">
    <property type="entry name" value="Thioredoxin-like_sf"/>
</dbReference>
<keyword evidence="6" id="KW-0560">Oxidoreductase</keyword>
<comment type="subunit">
    <text evidence="2">Monomer.</text>
</comment>
<dbReference type="PIRSF" id="PIRSF000239">
    <property type="entry name" value="AHPC"/>
    <property type="match status" value="1"/>
</dbReference>
<feature type="active site" description="Cysteine sulfenic acid (-SOH) intermediate; for peroxidase activity" evidence="12">
    <location>
        <position position="48"/>
    </location>
</feature>
<dbReference type="PANTHER" id="PTHR42801:SF4">
    <property type="entry name" value="AHPC_TSA FAMILY PROTEIN"/>
    <property type="match status" value="1"/>
</dbReference>
<comment type="similarity">
    <text evidence="10">Belongs to the peroxiredoxin family. BCP/PrxQ subfamily.</text>
</comment>
<proteinExistence type="inferred from homology"/>
<name>D7CXV6_TRURR</name>
<evidence type="ECO:0000256" key="11">
    <source>
        <dbReference type="ARBA" id="ARBA00049091"/>
    </source>
</evidence>
<comment type="catalytic activity">
    <reaction evidence="11">
        <text>a hydroperoxide + [thioredoxin]-dithiol = an alcohol + [thioredoxin]-disulfide + H2O</text>
        <dbReference type="Rhea" id="RHEA:62620"/>
        <dbReference type="Rhea" id="RHEA-COMP:10698"/>
        <dbReference type="Rhea" id="RHEA-COMP:10700"/>
        <dbReference type="ChEBI" id="CHEBI:15377"/>
        <dbReference type="ChEBI" id="CHEBI:29950"/>
        <dbReference type="ChEBI" id="CHEBI:30879"/>
        <dbReference type="ChEBI" id="CHEBI:35924"/>
        <dbReference type="ChEBI" id="CHEBI:50058"/>
        <dbReference type="EC" id="1.11.1.24"/>
    </reaction>
</comment>
<dbReference type="GO" id="GO:0045454">
    <property type="term" value="P:cell redox homeostasis"/>
    <property type="evidence" value="ECO:0007669"/>
    <property type="project" value="TreeGrafter"/>
</dbReference>
<evidence type="ECO:0000256" key="12">
    <source>
        <dbReference type="PIRSR" id="PIRSR000239-1"/>
    </source>
</evidence>